<evidence type="ECO:0000256" key="2">
    <source>
        <dbReference type="SAM" id="Phobius"/>
    </source>
</evidence>
<evidence type="ECO:0000313" key="6">
    <source>
        <dbReference type="Proteomes" id="UP001055200"/>
    </source>
</evidence>
<feature type="signal peptide" evidence="3">
    <location>
        <begin position="1"/>
        <end position="30"/>
    </location>
</feature>
<feature type="domain" description="DUF4349" evidence="4">
    <location>
        <begin position="59"/>
        <end position="261"/>
    </location>
</feature>
<feature type="transmembrane region" description="Helical" evidence="2">
    <location>
        <begin position="231"/>
        <end position="264"/>
    </location>
</feature>
<organism evidence="5 6">
    <name type="scientific">Mycolicibacillus parakoreensis</name>
    <dbReference type="NCBI Taxonomy" id="1069221"/>
    <lineage>
        <taxon>Bacteria</taxon>
        <taxon>Bacillati</taxon>
        <taxon>Actinomycetota</taxon>
        <taxon>Actinomycetes</taxon>
        <taxon>Mycobacteriales</taxon>
        <taxon>Mycobacteriaceae</taxon>
        <taxon>Mycolicibacillus</taxon>
    </lineage>
</organism>
<proteinExistence type="predicted"/>
<feature type="chain" id="PRO_5046603719" evidence="3">
    <location>
        <begin position="31"/>
        <end position="278"/>
    </location>
</feature>
<dbReference type="Proteomes" id="UP001055200">
    <property type="component" value="Chromosome"/>
</dbReference>
<dbReference type="Pfam" id="PF14257">
    <property type="entry name" value="DUF4349"/>
    <property type="match status" value="1"/>
</dbReference>
<keyword evidence="2" id="KW-0472">Membrane</keyword>
<reference evidence="5" key="1">
    <citation type="submission" date="2022-08" db="EMBL/GenBank/DDBJ databases">
        <title>Complete genome sequence of 14 non-tuberculosis mycobacteria type-strains.</title>
        <authorList>
            <person name="Igarashi Y."/>
            <person name="Osugi A."/>
            <person name="Mitarai S."/>
        </authorList>
    </citation>
    <scope>NUCLEOTIDE SEQUENCE</scope>
    <source>
        <strain evidence="5">DSM 45575</strain>
    </source>
</reference>
<keyword evidence="6" id="KW-1185">Reference proteome</keyword>
<dbReference type="PROSITE" id="PS51257">
    <property type="entry name" value="PROKAR_LIPOPROTEIN"/>
    <property type="match status" value="1"/>
</dbReference>
<dbReference type="RefSeq" id="WP_240169433.1">
    <property type="nucleotide sequence ID" value="NZ_CP092365.1"/>
</dbReference>
<gene>
    <name evidence="5" type="ORF">MIU77_09265</name>
</gene>
<sequence length="278" mass="29292">MRTARRVRTRRPLFAAAAALVLLTGCSGHPPPAVTDSAPADREAVPAAPASPPDHPVGRDVVTTGDLDVTVTDVVEATERLAEFTVELGGSVEDRHESTGAHRAARAELTLRIPSAKMNDFLSGAKEFGVITTVALNHEDVTGRRVDLDARIAALQTSVDRLTTLMANATSTADLLAAEDALTERQATLDGLRDQRAALGNRISYATITATLAPQSSEHSPGFLASMRHGWHALVAVVGAVVALSGFLLPWLPVLAALIGAGLVWRRGRARRGADSVK</sequence>
<accession>A0ABY3TX06</accession>
<keyword evidence="2" id="KW-1133">Transmembrane helix</keyword>
<protein>
    <submittedName>
        <fullName evidence="5">DUF4349 domain-containing protein</fullName>
    </submittedName>
</protein>
<dbReference type="EMBL" id="CP092365">
    <property type="protein sequence ID" value="ULN51148.1"/>
    <property type="molecule type" value="Genomic_DNA"/>
</dbReference>
<evidence type="ECO:0000313" key="5">
    <source>
        <dbReference type="EMBL" id="ULN51148.1"/>
    </source>
</evidence>
<evidence type="ECO:0000259" key="4">
    <source>
        <dbReference type="Pfam" id="PF14257"/>
    </source>
</evidence>
<evidence type="ECO:0000256" key="1">
    <source>
        <dbReference type="SAM" id="MobiDB-lite"/>
    </source>
</evidence>
<keyword evidence="3" id="KW-0732">Signal</keyword>
<feature type="region of interest" description="Disordered" evidence="1">
    <location>
        <begin position="29"/>
        <end position="60"/>
    </location>
</feature>
<name>A0ABY3TX06_9MYCO</name>
<dbReference type="InterPro" id="IPR025645">
    <property type="entry name" value="DUF4349"/>
</dbReference>
<keyword evidence="2" id="KW-0812">Transmembrane</keyword>
<evidence type="ECO:0000256" key="3">
    <source>
        <dbReference type="SAM" id="SignalP"/>
    </source>
</evidence>